<organism evidence="1 2">
    <name type="scientific">Puccinia graminis f. sp. tritici (strain CRL 75-36-700-3 / race SCCL)</name>
    <name type="common">Black stem rust fungus</name>
    <dbReference type="NCBI Taxonomy" id="418459"/>
    <lineage>
        <taxon>Eukaryota</taxon>
        <taxon>Fungi</taxon>
        <taxon>Dikarya</taxon>
        <taxon>Basidiomycota</taxon>
        <taxon>Pucciniomycotina</taxon>
        <taxon>Pucciniomycetes</taxon>
        <taxon>Pucciniales</taxon>
        <taxon>Pucciniaceae</taxon>
        <taxon>Puccinia</taxon>
    </lineage>
</organism>
<reference evidence="2" key="1">
    <citation type="journal article" date="2011" name="Proc. Natl. Acad. Sci. U.S.A.">
        <title>Obligate biotrophy features unraveled by the genomic analysis of rust fungi.</title>
        <authorList>
            <person name="Duplessis S."/>
            <person name="Cuomo C.A."/>
            <person name="Lin Y.-C."/>
            <person name="Aerts A."/>
            <person name="Tisserant E."/>
            <person name="Veneault-Fourrey C."/>
            <person name="Joly D.L."/>
            <person name="Hacquard S."/>
            <person name="Amselem J."/>
            <person name="Cantarel B.L."/>
            <person name="Chiu R."/>
            <person name="Coutinho P.M."/>
            <person name="Feau N."/>
            <person name="Field M."/>
            <person name="Frey P."/>
            <person name="Gelhaye E."/>
            <person name="Goldberg J."/>
            <person name="Grabherr M.G."/>
            <person name="Kodira C.D."/>
            <person name="Kohler A."/>
            <person name="Kuees U."/>
            <person name="Lindquist E.A."/>
            <person name="Lucas S.M."/>
            <person name="Mago R."/>
            <person name="Mauceli E."/>
            <person name="Morin E."/>
            <person name="Murat C."/>
            <person name="Pangilinan J.L."/>
            <person name="Park R."/>
            <person name="Pearson M."/>
            <person name="Quesneville H."/>
            <person name="Rouhier N."/>
            <person name="Sakthikumar S."/>
            <person name="Salamov A.A."/>
            <person name="Schmutz J."/>
            <person name="Selles B."/>
            <person name="Shapiro H."/>
            <person name="Tanguay P."/>
            <person name="Tuskan G.A."/>
            <person name="Henrissat B."/>
            <person name="Van de Peer Y."/>
            <person name="Rouze P."/>
            <person name="Ellis J.G."/>
            <person name="Dodds P.N."/>
            <person name="Schein J.E."/>
            <person name="Zhong S."/>
            <person name="Hamelin R.C."/>
            <person name="Grigoriev I.V."/>
            <person name="Szabo L.J."/>
            <person name="Martin F."/>
        </authorList>
    </citation>
    <scope>NUCLEOTIDE SEQUENCE [LARGE SCALE GENOMIC DNA]</scope>
    <source>
        <strain evidence="2">CRL 75-36-700-3 / race SCCL</strain>
    </source>
</reference>
<dbReference type="GeneID" id="13542923"/>
<gene>
    <name evidence="1" type="ORF">PGTG_20813</name>
</gene>
<dbReference type="EMBL" id="DS178266">
    <property type="protein sequence ID" value="EHS64113.1"/>
    <property type="molecule type" value="Genomic_DNA"/>
</dbReference>
<dbReference type="InParanoid" id="H6QPR9"/>
<dbReference type="KEGG" id="pgr:PGTG_20813"/>
<sequence length="73" mass="8353">MLVARHSEMKVSDRSPKLPEPFKEIGVHLEPNFNCQKKKHVVFVLRQLSHTPVLHLQLGAITDSMLNALKQLK</sequence>
<dbReference type="HOGENOM" id="CLU_2706034_0_0_1"/>
<evidence type="ECO:0000313" key="2">
    <source>
        <dbReference type="Proteomes" id="UP000008783"/>
    </source>
</evidence>
<name>H6QPR9_PUCGT</name>
<protein>
    <submittedName>
        <fullName evidence="1">Uncharacterized protein</fullName>
    </submittedName>
</protein>
<keyword evidence="2" id="KW-1185">Reference proteome</keyword>
<dbReference type="AlphaFoldDB" id="H6QPR9"/>
<dbReference type="RefSeq" id="XP_003890522.1">
    <property type="nucleotide sequence ID" value="XM_003890473.1"/>
</dbReference>
<evidence type="ECO:0000313" key="1">
    <source>
        <dbReference type="EMBL" id="EHS64113.1"/>
    </source>
</evidence>
<dbReference type="Proteomes" id="UP000008783">
    <property type="component" value="Unassembled WGS sequence"/>
</dbReference>
<dbReference type="VEuPathDB" id="FungiDB:PGTG_20813"/>
<proteinExistence type="predicted"/>
<accession>H6QPR9</accession>
<dbReference type="OrthoDB" id="8062037at2759"/>